<keyword evidence="5" id="KW-0498">Mitosis</keyword>
<dbReference type="InterPro" id="IPR007128">
    <property type="entry name" value="PMF1/Nnf1"/>
</dbReference>
<evidence type="ECO:0000256" key="4">
    <source>
        <dbReference type="ARBA" id="ARBA00022618"/>
    </source>
</evidence>
<evidence type="ECO:0000256" key="7">
    <source>
        <dbReference type="ARBA" id="ARBA00023242"/>
    </source>
</evidence>
<dbReference type="GO" id="GO:0000444">
    <property type="term" value="C:MIS12/MIND type complex"/>
    <property type="evidence" value="ECO:0007669"/>
    <property type="project" value="InterPro"/>
</dbReference>
<keyword evidence="9" id="KW-0137">Centromere</keyword>
<keyword evidence="3" id="KW-0158">Chromosome</keyword>
<evidence type="ECO:0000256" key="9">
    <source>
        <dbReference type="ARBA" id="ARBA00023328"/>
    </source>
</evidence>
<dbReference type="GO" id="GO:0051301">
    <property type="term" value="P:cell division"/>
    <property type="evidence" value="ECO:0007669"/>
    <property type="project" value="UniProtKB-KW"/>
</dbReference>
<evidence type="ECO:0000256" key="1">
    <source>
        <dbReference type="ARBA" id="ARBA00004123"/>
    </source>
</evidence>
<protein>
    <submittedName>
        <fullName evidence="10">Uncharacterized protein</fullName>
    </submittedName>
</protein>
<name>A0A8J5XVX9_DIALT</name>
<dbReference type="EMBL" id="JAGTXO010000002">
    <property type="protein sequence ID" value="KAG8470011.1"/>
    <property type="molecule type" value="Genomic_DNA"/>
</dbReference>
<dbReference type="GO" id="GO:0005634">
    <property type="term" value="C:nucleus"/>
    <property type="evidence" value="ECO:0007669"/>
    <property type="project" value="UniProtKB-SubCell"/>
</dbReference>
<keyword evidence="11" id="KW-1185">Reference proteome</keyword>
<dbReference type="AlphaFoldDB" id="A0A8J5XVX9"/>
<evidence type="ECO:0000256" key="6">
    <source>
        <dbReference type="ARBA" id="ARBA00022838"/>
    </source>
</evidence>
<keyword evidence="7" id="KW-0539">Nucleus</keyword>
<evidence type="ECO:0000256" key="8">
    <source>
        <dbReference type="ARBA" id="ARBA00023306"/>
    </source>
</evidence>
<keyword evidence="8" id="KW-0131">Cell cycle</keyword>
<dbReference type="OrthoDB" id="10423161at2759"/>
<accession>A0A8J5XVX9</accession>
<reference evidence="10" key="1">
    <citation type="submission" date="2021-05" db="EMBL/GenBank/DDBJ databases">
        <title>The genome of the haptophyte Pavlova lutheri (Diacronema luteri, Pavlovales) - a model for lipid biosynthesis in eukaryotic algae.</title>
        <authorList>
            <person name="Hulatt C.J."/>
            <person name="Posewitz M.C."/>
        </authorList>
    </citation>
    <scope>NUCLEOTIDE SEQUENCE</scope>
    <source>
        <strain evidence="10">NIVA-4/92</strain>
    </source>
</reference>
<evidence type="ECO:0000313" key="11">
    <source>
        <dbReference type="Proteomes" id="UP000751190"/>
    </source>
</evidence>
<proteinExistence type="predicted"/>
<gene>
    <name evidence="10" type="ORF">KFE25_006466</name>
</gene>
<dbReference type="Pfam" id="PF03980">
    <property type="entry name" value="Nnf1"/>
    <property type="match status" value="1"/>
</dbReference>
<keyword evidence="4" id="KW-0132">Cell division</keyword>
<evidence type="ECO:0000313" key="10">
    <source>
        <dbReference type="EMBL" id="KAG8470011.1"/>
    </source>
</evidence>
<dbReference type="Proteomes" id="UP000751190">
    <property type="component" value="Unassembled WGS sequence"/>
</dbReference>
<comment type="subcellular location">
    <subcellularLocation>
        <location evidence="2">Chromosome</location>
        <location evidence="2">Centromere</location>
        <location evidence="2">Kinetochore</location>
    </subcellularLocation>
    <subcellularLocation>
        <location evidence="1">Nucleus</location>
    </subcellularLocation>
</comment>
<sequence length="168" mass="17980">MSSVRTQRLHELVDKALDNTVSSLGGPLAFARCFAISGDARERLSARYVDAIASFRANVKAEVRKTLDETRAADDLGRLDAIIAQQPQLESGKRCLPPVRQAPSEAVALAAAEERGAYKRKLQALLDDLDAENDAIRGTIEVTRAGLASTSSRICTLYGGAGQLARVA</sequence>
<evidence type="ECO:0000256" key="5">
    <source>
        <dbReference type="ARBA" id="ARBA00022776"/>
    </source>
</evidence>
<keyword evidence="6" id="KW-0995">Kinetochore</keyword>
<evidence type="ECO:0000256" key="2">
    <source>
        <dbReference type="ARBA" id="ARBA00004629"/>
    </source>
</evidence>
<comment type="caution">
    <text evidence="10">The sequence shown here is derived from an EMBL/GenBank/DDBJ whole genome shotgun (WGS) entry which is preliminary data.</text>
</comment>
<organism evidence="10 11">
    <name type="scientific">Diacronema lutheri</name>
    <name type="common">Unicellular marine alga</name>
    <name type="synonym">Monochrysis lutheri</name>
    <dbReference type="NCBI Taxonomy" id="2081491"/>
    <lineage>
        <taxon>Eukaryota</taxon>
        <taxon>Haptista</taxon>
        <taxon>Haptophyta</taxon>
        <taxon>Pavlovophyceae</taxon>
        <taxon>Pavlovales</taxon>
        <taxon>Pavlovaceae</taxon>
        <taxon>Diacronema</taxon>
    </lineage>
</organism>
<evidence type="ECO:0000256" key="3">
    <source>
        <dbReference type="ARBA" id="ARBA00022454"/>
    </source>
</evidence>